<dbReference type="Gene3D" id="3.40.50.300">
    <property type="entry name" value="P-loop containing nucleotide triphosphate hydrolases"/>
    <property type="match status" value="1"/>
</dbReference>
<dbReference type="GO" id="GO:0003924">
    <property type="term" value="F:GTPase activity"/>
    <property type="evidence" value="ECO:0007669"/>
    <property type="project" value="UniProtKB-UniRule"/>
</dbReference>
<evidence type="ECO:0000256" key="2">
    <source>
        <dbReference type="ARBA" id="ARBA00022741"/>
    </source>
</evidence>
<proteinExistence type="inferred from homology"/>
<comment type="function">
    <text evidence="4">GTPase involved in activation of the TORC1 signaling pathway, which promotes growth and represses autophagy in nutrient-rich conditions.</text>
</comment>
<dbReference type="GO" id="GO:0010507">
    <property type="term" value="P:negative regulation of autophagy"/>
    <property type="evidence" value="ECO:0007669"/>
    <property type="project" value="TreeGrafter"/>
</dbReference>
<dbReference type="InterPro" id="IPR006762">
    <property type="entry name" value="Gtr1_RagA"/>
</dbReference>
<evidence type="ECO:0000256" key="1">
    <source>
        <dbReference type="ARBA" id="ARBA00007756"/>
    </source>
</evidence>
<evidence type="ECO:0000313" key="5">
    <source>
        <dbReference type="EMBL" id="KAG2194057.1"/>
    </source>
</evidence>
<dbReference type="EMBL" id="JAEPRD010000207">
    <property type="protein sequence ID" value="KAG2194057.1"/>
    <property type="molecule type" value="Genomic_DNA"/>
</dbReference>
<dbReference type="GO" id="GO:1904263">
    <property type="term" value="P:positive regulation of TORC1 signaling"/>
    <property type="evidence" value="ECO:0007669"/>
    <property type="project" value="TreeGrafter"/>
</dbReference>
<dbReference type="Pfam" id="PF04670">
    <property type="entry name" value="Gtr1_RagA"/>
    <property type="match status" value="1"/>
</dbReference>
<keyword evidence="3 4" id="KW-0342">GTP-binding</keyword>
<dbReference type="GO" id="GO:0009267">
    <property type="term" value="P:cellular response to starvation"/>
    <property type="evidence" value="ECO:0007669"/>
    <property type="project" value="TreeGrafter"/>
</dbReference>
<sequence>MYNPFETEANGPTIANKIMVGSPVDKPLILLMGSPRVVFGKMSPQDAILLEKAVKIQKENVTGDLFDGSSCIAKEIFDMVESLVFVSDAQDDYSYDLHQLHYTIIKAYEVNLSITFGVLIHKVDRLSDDYKDGKNWFLCMF</sequence>
<comment type="subunit">
    <text evidence="4">Component of the GSE complex.</text>
</comment>
<comment type="similarity">
    <text evidence="1 4">Belongs to the GTR/RAG GTP-binding protein family.</text>
</comment>
<dbReference type="GO" id="GO:1990131">
    <property type="term" value="C:Gtr1-Gtr2 GTPase complex"/>
    <property type="evidence" value="ECO:0007669"/>
    <property type="project" value="UniProtKB-UniRule"/>
</dbReference>
<gene>
    <name evidence="5" type="ORF">INT47_008141</name>
</gene>
<accession>A0A8H7QJY7</accession>
<dbReference type="GO" id="GO:0005525">
    <property type="term" value="F:GTP binding"/>
    <property type="evidence" value="ECO:0007669"/>
    <property type="project" value="UniProtKB-UniRule"/>
</dbReference>
<dbReference type="OrthoDB" id="26136at2759"/>
<dbReference type="GO" id="GO:0005634">
    <property type="term" value="C:nucleus"/>
    <property type="evidence" value="ECO:0007669"/>
    <property type="project" value="TreeGrafter"/>
</dbReference>
<keyword evidence="2 4" id="KW-0547">Nucleotide-binding</keyword>
<dbReference type="AlphaFoldDB" id="A0A8H7QJY7"/>
<name>A0A8H7QJY7_9FUNG</name>
<protein>
    <recommendedName>
        <fullName evidence="4">GTP-binding protein</fullName>
    </recommendedName>
</protein>
<evidence type="ECO:0000256" key="4">
    <source>
        <dbReference type="RuleBase" id="RU367014"/>
    </source>
</evidence>
<organism evidence="5 6">
    <name type="scientific">Mucor saturninus</name>
    <dbReference type="NCBI Taxonomy" id="64648"/>
    <lineage>
        <taxon>Eukaryota</taxon>
        <taxon>Fungi</taxon>
        <taxon>Fungi incertae sedis</taxon>
        <taxon>Mucoromycota</taxon>
        <taxon>Mucoromycotina</taxon>
        <taxon>Mucoromycetes</taxon>
        <taxon>Mucorales</taxon>
        <taxon>Mucorineae</taxon>
        <taxon>Mucoraceae</taxon>
        <taxon>Mucor</taxon>
    </lineage>
</organism>
<keyword evidence="6" id="KW-1185">Reference proteome</keyword>
<evidence type="ECO:0000313" key="6">
    <source>
        <dbReference type="Proteomes" id="UP000603453"/>
    </source>
</evidence>
<evidence type="ECO:0000256" key="3">
    <source>
        <dbReference type="ARBA" id="ARBA00023134"/>
    </source>
</evidence>
<reference evidence="5" key="1">
    <citation type="submission" date="2020-12" db="EMBL/GenBank/DDBJ databases">
        <title>Metabolic potential, ecology and presence of endohyphal bacteria is reflected in genomic diversity of Mucoromycotina.</title>
        <authorList>
            <person name="Muszewska A."/>
            <person name="Okrasinska A."/>
            <person name="Steczkiewicz K."/>
            <person name="Drgas O."/>
            <person name="Orlowska M."/>
            <person name="Perlinska-Lenart U."/>
            <person name="Aleksandrzak-Piekarczyk T."/>
            <person name="Szatraj K."/>
            <person name="Zielenkiewicz U."/>
            <person name="Pilsyk S."/>
            <person name="Malc E."/>
            <person name="Mieczkowski P."/>
            <person name="Kruszewska J.S."/>
            <person name="Biernat P."/>
            <person name="Pawlowska J."/>
        </authorList>
    </citation>
    <scope>NUCLEOTIDE SEQUENCE</scope>
    <source>
        <strain evidence="5">WA0000017839</strain>
    </source>
</reference>
<dbReference type="InterPro" id="IPR027417">
    <property type="entry name" value="P-loop_NTPase"/>
</dbReference>
<comment type="caution">
    <text evidence="5">The sequence shown here is derived from an EMBL/GenBank/DDBJ whole genome shotgun (WGS) entry which is preliminary data.</text>
</comment>
<dbReference type="PANTHER" id="PTHR11259:SF2">
    <property type="entry name" value="GH16429P"/>
    <property type="match status" value="1"/>
</dbReference>
<dbReference type="PANTHER" id="PTHR11259">
    <property type="entry name" value="RAS-RELATED GTP BINDING RAG/GTR YEAST"/>
    <property type="match status" value="1"/>
</dbReference>
<dbReference type="Proteomes" id="UP000603453">
    <property type="component" value="Unassembled WGS sequence"/>
</dbReference>